<dbReference type="EMBL" id="CP002116">
    <property type="protein sequence ID" value="ADK81868.1"/>
    <property type="molecule type" value="Genomic_DNA"/>
</dbReference>
<evidence type="ECO:0000256" key="2">
    <source>
        <dbReference type="ARBA" id="ARBA00022723"/>
    </source>
</evidence>
<accession>E1R8W1</accession>
<evidence type="ECO:0000256" key="6">
    <source>
        <dbReference type="PIRSR" id="PIRSR634603-3"/>
    </source>
</evidence>
<dbReference type="InterPro" id="IPR036849">
    <property type="entry name" value="Enolase-like_C_sf"/>
</dbReference>
<evidence type="ECO:0000256" key="7">
    <source>
        <dbReference type="RuleBase" id="RU366006"/>
    </source>
</evidence>
<dbReference type="InterPro" id="IPR013342">
    <property type="entry name" value="Mandelate_racemase_C"/>
</dbReference>
<dbReference type="RefSeq" id="WP_013255329.1">
    <property type="nucleotide sequence ID" value="NC_014364.1"/>
</dbReference>
<dbReference type="InterPro" id="IPR029065">
    <property type="entry name" value="Enolase_C-like"/>
</dbReference>
<dbReference type="STRING" id="573413.Spirs_2764"/>
<comment type="cofactor">
    <cofactor evidence="6 7">
        <name>Mg(2+)</name>
        <dbReference type="ChEBI" id="CHEBI:18420"/>
    </cofactor>
    <text evidence="6 7">Binds 1 Mg(2+) ion per subunit.</text>
</comment>
<dbReference type="SMART" id="SM00922">
    <property type="entry name" value="MR_MLE"/>
    <property type="match status" value="1"/>
</dbReference>
<dbReference type="FunFam" id="3.30.390.10:FF:000009">
    <property type="entry name" value="Hydrophobic dipeptide epimerase"/>
    <property type="match status" value="1"/>
</dbReference>
<dbReference type="GO" id="GO:0046872">
    <property type="term" value="F:metal ion binding"/>
    <property type="evidence" value="ECO:0007669"/>
    <property type="project" value="UniProtKB-KW"/>
</dbReference>
<keyword evidence="10" id="KW-1185">Reference proteome</keyword>
<name>E1R8W1_SEDSS</name>
<dbReference type="KEGG" id="ssm:Spirs_2764"/>
<dbReference type="OrthoDB" id="9775391at2"/>
<dbReference type="SUPFAM" id="SSF54826">
    <property type="entry name" value="Enolase N-terminal domain-like"/>
    <property type="match status" value="1"/>
</dbReference>
<evidence type="ECO:0000256" key="4">
    <source>
        <dbReference type="ARBA" id="ARBA00023235"/>
    </source>
</evidence>
<keyword evidence="2 6" id="KW-0479">Metal-binding</keyword>
<dbReference type="Gene3D" id="3.20.20.120">
    <property type="entry name" value="Enolase-like C-terminal domain"/>
    <property type="match status" value="1"/>
</dbReference>
<dbReference type="EC" id="5.1.1.-" evidence="7"/>
<reference evidence="9 10" key="1">
    <citation type="journal article" date="2010" name="Stand. Genomic Sci.">
        <title>Complete genome sequence of Spirochaeta smaragdinae type strain (SEBR 4228).</title>
        <authorList>
            <person name="Mavromatis K."/>
            <person name="Yasawong M."/>
            <person name="Chertkov O."/>
            <person name="Lapidus A."/>
            <person name="Lucas S."/>
            <person name="Nolan M."/>
            <person name="Del Rio T.G."/>
            <person name="Tice H."/>
            <person name="Cheng J.F."/>
            <person name="Pitluck S."/>
            <person name="Liolios K."/>
            <person name="Ivanova N."/>
            <person name="Tapia R."/>
            <person name="Han C."/>
            <person name="Bruce D."/>
            <person name="Goodwin L."/>
            <person name="Pati A."/>
            <person name="Chen A."/>
            <person name="Palaniappan K."/>
            <person name="Land M."/>
            <person name="Hauser L."/>
            <person name="Chang Y.J."/>
            <person name="Jeffries C.D."/>
            <person name="Detter J.C."/>
            <person name="Rohde M."/>
            <person name="Brambilla E."/>
            <person name="Spring S."/>
            <person name="Goker M."/>
            <person name="Sikorski J."/>
            <person name="Woyke T."/>
            <person name="Bristow J."/>
            <person name="Eisen J.A."/>
            <person name="Markowitz V."/>
            <person name="Hugenholtz P."/>
            <person name="Klenk H.P."/>
            <person name="Kyrpides N.C."/>
        </authorList>
    </citation>
    <scope>NUCLEOTIDE SEQUENCE [LARGE SCALE GENOMIC DNA]</scope>
    <source>
        <strain evidence="10">DSM 11293 / JCM 15392 / SEBR 4228</strain>
    </source>
</reference>
<evidence type="ECO:0000256" key="1">
    <source>
        <dbReference type="ARBA" id="ARBA00008031"/>
    </source>
</evidence>
<gene>
    <name evidence="9" type="ordered locus">Spirs_2764</name>
</gene>
<feature type="active site" description="Proton acceptor; specific for (R)-substrate epimerization" evidence="5">
    <location>
        <position position="161"/>
    </location>
</feature>
<dbReference type="Pfam" id="PF13378">
    <property type="entry name" value="MR_MLE_C"/>
    <property type="match status" value="1"/>
</dbReference>
<feature type="active site" description="Proton acceptor; specific for (S)-substrate epimerization" evidence="5">
    <location>
        <position position="264"/>
    </location>
</feature>
<dbReference type="PANTHER" id="PTHR48073">
    <property type="entry name" value="O-SUCCINYLBENZOATE SYNTHASE-RELATED"/>
    <property type="match status" value="1"/>
</dbReference>
<protein>
    <recommendedName>
        <fullName evidence="7">Dipeptide epimerase</fullName>
        <ecNumber evidence="7">5.1.1.-</ecNumber>
    </recommendedName>
</protein>
<evidence type="ECO:0000256" key="3">
    <source>
        <dbReference type="ARBA" id="ARBA00022842"/>
    </source>
</evidence>
<dbReference type="AlphaFoldDB" id="E1R8W1"/>
<feature type="binding site" evidence="6">
    <location>
        <position position="240"/>
    </location>
    <ligand>
        <name>Mg(2+)</name>
        <dbReference type="ChEBI" id="CHEBI:18420"/>
    </ligand>
</feature>
<dbReference type="Gene3D" id="3.30.390.10">
    <property type="entry name" value="Enolase-like, N-terminal domain"/>
    <property type="match status" value="1"/>
</dbReference>
<dbReference type="InterPro" id="IPR034603">
    <property type="entry name" value="Dipeptide_epimerase"/>
</dbReference>
<dbReference type="GO" id="GO:0016855">
    <property type="term" value="F:racemase and epimerase activity, acting on amino acids and derivatives"/>
    <property type="evidence" value="ECO:0007669"/>
    <property type="project" value="UniProtKB-UniRule"/>
</dbReference>
<dbReference type="SUPFAM" id="SSF51604">
    <property type="entry name" value="Enolase C-terminal domain-like"/>
    <property type="match status" value="1"/>
</dbReference>
<feature type="domain" description="Mandelate racemase/muconate lactonizing enzyme C-terminal" evidence="8">
    <location>
        <begin position="140"/>
        <end position="236"/>
    </location>
</feature>
<sequence>MLIKRIELLTGRIPLEVPFRIATMEVRDTESLFVRISDSEGNTGTGEGNPFRSIVGETIGTVFAAAEALAPLLLGKNAFAFHEHAKTMEDFLPNNVTSRSAFDIALWDLAARRACMPLYAFLGGSRRALISDNTIGLFSPEVMAERARSFVRKGYNAVKIKLGTDASLDIERVRAIRKAVGSEVLLRVDANQGWSFPDAVKVLTAIEKWNIEYCEQPLPADRFDQLRELRRRTSIPIMADESLFSVSDALRLIKEESCDLFNIKLSKSAGITGALAIASLAEASGIECMIGCMSESRIYQSAAAHLASARPIFRYADLDGPLMHTIDPVIGGAVYEGATITPGDAPGHGAVLDEKAIAIDRRLVLE</sequence>
<dbReference type="eggNOG" id="COG4948">
    <property type="taxonomic scope" value="Bacteria"/>
</dbReference>
<feature type="binding site" evidence="6">
    <location>
        <position position="189"/>
    </location>
    <ligand>
        <name>Mg(2+)</name>
        <dbReference type="ChEBI" id="CHEBI:18420"/>
    </ligand>
</feature>
<dbReference type="HOGENOM" id="CLU_030273_4_0_12"/>
<comment type="similarity">
    <text evidence="1 7">Belongs to the mandelate racemase/muconate lactonizing enzyme family.</text>
</comment>
<dbReference type="Proteomes" id="UP000002318">
    <property type="component" value="Chromosome"/>
</dbReference>
<proteinExistence type="inferred from homology"/>
<dbReference type="PANTHER" id="PTHR48073:SF2">
    <property type="entry name" value="O-SUCCINYLBENZOATE SYNTHASE"/>
    <property type="match status" value="1"/>
</dbReference>
<evidence type="ECO:0000313" key="10">
    <source>
        <dbReference type="Proteomes" id="UP000002318"/>
    </source>
</evidence>
<dbReference type="CDD" id="cd03319">
    <property type="entry name" value="L-Ala-DL-Glu_epimerase"/>
    <property type="match status" value="1"/>
</dbReference>
<organism evidence="9 10">
    <name type="scientific">Sediminispirochaeta smaragdinae (strain DSM 11293 / JCM 15392 / SEBR 4228)</name>
    <name type="common">Spirochaeta smaragdinae</name>
    <dbReference type="NCBI Taxonomy" id="573413"/>
    <lineage>
        <taxon>Bacteria</taxon>
        <taxon>Pseudomonadati</taxon>
        <taxon>Spirochaetota</taxon>
        <taxon>Spirochaetia</taxon>
        <taxon>Spirochaetales</taxon>
        <taxon>Spirochaetaceae</taxon>
        <taxon>Sediminispirochaeta</taxon>
    </lineage>
</organism>
<feature type="binding site" evidence="6">
    <location>
        <position position="215"/>
    </location>
    <ligand>
        <name>Mg(2+)</name>
        <dbReference type="ChEBI" id="CHEBI:18420"/>
    </ligand>
</feature>
<keyword evidence="4 7" id="KW-0413">Isomerase</keyword>
<dbReference type="SFLD" id="SFLDG00180">
    <property type="entry name" value="muconate_cycloisomerase"/>
    <property type="match status" value="1"/>
</dbReference>
<dbReference type="GO" id="GO:0006518">
    <property type="term" value="P:peptide metabolic process"/>
    <property type="evidence" value="ECO:0007669"/>
    <property type="project" value="UniProtKB-ARBA"/>
</dbReference>
<keyword evidence="3 6" id="KW-0460">Magnesium</keyword>
<evidence type="ECO:0000259" key="8">
    <source>
        <dbReference type="SMART" id="SM00922"/>
    </source>
</evidence>
<dbReference type="InterPro" id="IPR029017">
    <property type="entry name" value="Enolase-like_N"/>
</dbReference>
<evidence type="ECO:0000313" key="9">
    <source>
        <dbReference type="EMBL" id="ADK81868.1"/>
    </source>
</evidence>
<evidence type="ECO:0000256" key="5">
    <source>
        <dbReference type="PIRSR" id="PIRSR634603-1"/>
    </source>
</evidence>
<dbReference type="Pfam" id="PF02746">
    <property type="entry name" value="MR_MLE_N"/>
    <property type="match status" value="1"/>
</dbReference>
<dbReference type="InterPro" id="IPR013341">
    <property type="entry name" value="Mandelate_racemase_N_dom"/>
</dbReference>
<dbReference type="SFLD" id="SFLDS00001">
    <property type="entry name" value="Enolase"/>
    <property type="match status" value="1"/>
</dbReference>
<dbReference type="SFLD" id="SFLDF00009">
    <property type="entry name" value="o-succinylbenzoate_synthase"/>
    <property type="match status" value="1"/>
</dbReference>